<dbReference type="InterPro" id="IPR017850">
    <property type="entry name" value="Alkaline_phosphatase_core_sf"/>
</dbReference>
<gene>
    <name evidence="1" type="ORF">DIT97_12675</name>
</gene>
<dbReference type="SUPFAM" id="SSF53649">
    <property type="entry name" value="Alkaline phosphatase-like"/>
    <property type="match status" value="1"/>
</dbReference>
<comment type="caution">
    <text evidence="1">The sequence shown here is derived from an EMBL/GenBank/DDBJ whole genome shotgun (WGS) entry which is preliminary data.</text>
</comment>
<dbReference type="Proteomes" id="UP000263642">
    <property type="component" value="Unassembled WGS sequence"/>
</dbReference>
<dbReference type="EMBL" id="DQAY01000072">
    <property type="protein sequence ID" value="HCO23855.1"/>
    <property type="molecule type" value="Genomic_DNA"/>
</dbReference>
<evidence type="ECO:0000313" key="2">
    <source>
        <dbReference type="Proteomes" id="UP000263642"/>
    </source>
</evidence>
<dbReference type="PANTHER" id="PTHR43737:SF1">
    <property type="entry name" value="DUF1501 DOMAIN-CONTAINING PROTEIN"/>
    <property type="match status" value="1"/>
</dbReference>
<dbReference type="InterPro" id="IPR019546">
    <property type="entry name" value="TAT_signal_bac_arc"/>
</dbReference>
<evidence type="ECO:0000313" key="1">
    <source>
        <dbReference type="EMBL" id="HCO23855.1"/>
    </source>
</evidence>
<dbReference type="PROSITE" id="PS51318">
    <property type="entry name" value="TAT"/>
    <property type="match status" value="1"/>
</dbReference>
<dbReference type="InterPro" id="IPR006311">
    <property type="entry name" value="TAT_signal"/>
</dbReference>
<name>A0A3D3R4Y2_9PLAN</name>
<accession>A0A3D3R4Y2</accession>
<protein>
    <submittedName>
        <fullName evidence="1">DUF1501 domain-containing protein</fullName>
    </submittedName>
</protein>
<dbReference type="Pfam" id="PF07394">
    <property type="entry name" value="DUF1501"/>
    <property type="match status" value="1"/>
</dbReference>
<dbReference type="InterPro" id="IPR010869">
    <property type="entry name" value="DUF1501"/>
</dbReference>
<organism evidence="1 2">
    <name type="scientific">Gimesia maris</name>
    <dbReference type="NCBI Taxonomy" id="122"/>
    <lineage>
        <taxon>Bacteria</taxon>
        <taxon>Pseudomonadati</taxon>
        <taxon>Planctomycetota</taxon>
        <taxon>Planctomycetia</taxon>
        <taxon>Planctomycetales</taxon>
        <taxon>Planctomycetaceae</taxon>
        <taxon>Gimesia</taxon>
    </lineage>
</organism>
<sequence length="446" mass="48602">MNAFESTRRDFLRQASLTGLAASALGTPWQQLLASEQHADKKHGAKKLPMPVGKAEHCIMIWLGGGSCHIDTWDPKRKGDPKAKKAGSYYDSIPTAIEGTEVCEHLSKCAPILDRFNIVRSVHHEVIDEHAAATNRMHTGRPTTGTITYPSVGSVVAHQRGSASEHAPAYVLIGYPNVTRGPGFLGSQAGYIYLTDTSAGPSGFTRSSRVNQSRQDRRERLLTKMRAEFRQKSVGGQTIQDYDQSVAEALRLSGPEFMKVFQLDNEKSDLRNSYGGEFGQRCLLSRRLIQSGVRFIEVSHNLNFVNGTGWDTHNDGQLNQHLLIKELDSALSTLVLDLEKNKLLDKTLIVVASEFGRPAKFDSGGGRGHQSKAFSVVLAGGGLQNGKTIGVTNELGEAIVSRPVSVPDLHATIYASLGIDPSEELFAGDRPVPITDMGDPVRELFS</sequence>
<dbReference type="AlphaFoldDB" id="A0A3D3R4Y2"/>
<reference evidence="1 2" key="1">
    <citation type="journal article" date="2018" name="Nat. Biotechnol.">
        <title>A standardized bacterial taxonomy based on genome phylogeny substantially revises the tree of life.</title>
        <authorList>
            <person name="Parks D.H."/>
            <person name="Chuvochina M."/>
            <person name="Waite D.W."/>
            <person name="Rinke C."/>
            <person name="Skarshewski A."/>
            <person name="Chaumeil P.A."/>
            <person name="Hugenholtz P."/>
        </authorList>
    </citation>
    <scope>NUCLEOTIDE SEQUENCE [LARGE SCALE GENOMIC DNA]</scope>
    <source>
        <strain evidence="1">UBA9375</strain>
    </source>
</reference>
<dbReference type="PANTHER" id="PTHR43737">
    <property type="entry name" value="BLL7424 PROTEIN"/>
    <property type="match status" value="1"/>
</dbReference>
<dbReference type="NCBIfam" id="TIGR01409">
    <property type="entry name" value="TAT_signal_seq"/>
    <property type="match status" value="1"/>
</dbReference>
<dbReference type="Gene3D" id="3.40.720.10">
    <property type="entry name" value="Alkaline Phosphatase, subunit A"/>
    <property type="match status" value="1"/>
</dbReference>
<proteinExistence type="predicted"/>